<keyword evidence="3" id="KW-1185">Reference proteome</keyword>
<sequence>MRSDHNGKNDVCSKGYHGSESQLFLSAVDANTTGVYQCVVRDAEDNWISAQSVVSLESQRPIGRGKLSVQILMPDARPARPCPPIAPMETLWAFLFPSPNIHPADYGKLIQTVKHPKEWHTDVYRASSSQLISLSCLPPEPYLTELTHWLVDILPGRGTVSRRLQLAHQLGLISVHWRKDGVQLQLPTPTDGSTGPLQLNMTATRSVDLGSYRCDVSVPTRHVLFSHETRLKPVTLADEGNFLRCC</sequence>
<dbReference type="EMBL" id="SUNJ01009726">
    <property type="protein sequence ID" value="TPP60193.1"/>
    <property type="molecule type" value="Genomic_DNA"/>
</dbReference>
<evidence type="ECO:0000313" key="3">
    <source>
        <dbReference type="Proteomes" id="UP000316759"/>
    </source>
</evidence>
<dbReference type="STRING" id="46835.A0A504YGF1"/>
<dbReference type="AlphaFoldDB" id="A0A504YGF1"/>
<accession>A0A504YGF1</accession>
<dbReference type="InterPro" id="IPR007110">
    <property type="entry name" value="Ig-like_dom"/>
</dbReference>
<reference evidence="2 3" key="1">
    <citation type="submission" date="2019-04" db="EMBL/GenBank/DDBJ databases">
        <title>Annotation for the trematode Fasciola gigantica.</title>
        <authorList>
            <person name="Choi Y.-J."/>
        </authorList>
    </citation>
    <scope>NUCLEOTIDE SEQUENCE [LARGE SCALE GENOMIC DNA]</scope>
    <source>
        <strain evidence="2">Uganda_cow_1</strain>
    </source>
</reference>
<dbReference type="Proteomes" id="UP000316759">
    <property type="component" value="Unassembled WGS sequence"/>
</dbReference>
<protein>
    <recommendedName>
        <fullName evidence="1">Ig-like domain-containing protein</fullName>
    </recommendedName>
</protein>
<organism evidence="2 3">
    <name type="scientific">Fasciola gigantica</name>
    <name type="common">Giant liver fluke</name>
    <dbReference type="NCBI Taxonomy" id="46835"/>
    <lineage>
        <taxon>Eukaryota</taxon>
        <taxon>Metazoa</taxon>
        <taxon>Spiralia</taxon>
        <taxon>Lophotrochozoa</taxon>
        <taxon>Platyhelminthes</taxon>
        <taxon>Trematoda</taxon>
        <taxon>Digenea</taxon>
        <taxon>Plagiorchiida</taxon>
        <taxon>Echinostomata</taxon>
        <taxon>Echinostomatoidea</taxon>
        <taxon>Fasciolidae</taxon>
        <taxon>Fasciola</taxon>
    </lineage>
</organism>
<dbReference type="PROSITE" id="PS50835">
    <property type="entry name" value="IG_LIKE"/>
    <property type="match status" value="1"/>
</dbReference>
<gene>
    <name evidence="2" type="ORF">FGIG_07337</name>
</gene>
<dbReference type="OrthoDB" id="9998697at2759"/>
<comment type="caution">
    <text evidence="2">The sequence shown here is derived from an EMBL/GenBank/DDBJ whole genome shotgun (WGS) entry which is preliminary data.</text>
</comment>
<evidence type="ECO:0000313" key="2">
    <source>
        <dbReference type="EMBL" id="TPP60193.1"/>
    </source>
</evidence>
<feature type="domain" description="Ig-like" evidence="1">
    <location>
        <begin position="99"/>
        <end position="226"/>
    </location>
</feature>
<evidence type="ECO:0000259" key="1">
    <source>
        <dbReference type="PROSITE" id="PS50835"/>
    </source>
</evidence>
<name>A0A504YGF1_FASGI</name>
<dbReference type="SUPFAM" id="SSF48726">
    <property type="entry name" value="Immunoglobulin"/>
    <property type="match status" value="1"/>
</dbReference>
<dbReference type="InterPro" id="IPR036179">
    <property type="entry name" value="Ig-like_dom_sf"/>
</dbReference>
<proteinExistence type="predicted"/>